<accession>A0ABN9SHC0</accession>
<dbReference type="SUPFAM" id="SSF144284">
    <property type="entry name" value="Sec2 N-terminal region"/>
    <property type="match status" value="1"/>
</dbReference>
<sequence length="292" mass="31559">AVLKRVQQDPGARGAPRGIGGGARPPAVGSKREQRLERQVQELTKRVEQFVAGGAKASAQQGGGGGGPAAAAKDDKEMEDPLRAEATQLELAIAACKSESASAAKAILEETLRGVRAQIEARKPDLTQHNNVGHRLNRCKARLAKVESEVTDITKRLDDMQKERSELVQKRDTIQKECAELQRQLVTTLPLGESTADDTFGVPKELLEGNAEIKAMVDSEPFKEFAKLFRLHVTSGAQRPGTPVAPPEAAPGAHVDQPVPADDDELDDMFVDEQAADDFWEKHKGGKRAILE</sequence>
<feature type="non-terminal residue" evidence="3">
    <location>
        <position position="292"/>
    </location>
</feature>
<feature type="region of interest" description="Disordered" evidence="2">
    <location>
        <begin position="51"/>
        <end position="77"/>
    </location>
</feature>
<evidence type="ECO:0000313" key="4">
    <source>
        <dbReference type="Proteomes" id="UP001189429"/>
    </source>
</evidence>
<name>A0ABN9SHC0_9DINO</name>
<dbReference type="EMBL" id="CAUYUJ010011113">
    <property type="protein sequence ID" value="CAK0831069.1"/>
    <property type="molecule type" value="Genomic_DNA"/>
</dbReference>
<gene>
    <name evidence="3" type="ORF">PCOR1329_LOCUS29510</name>
</gene>
<feature type="region of interest" description="Disordered" evidence="2">
    <location>
        <begin position="237"/>
        <end position="274"/>
    </location>
</feature>
<keyword evidence="4" id="KW-1185">Reference proteome</keyword>
<evidence type="ECO:0000256" key="2">
    <source>
        <dbReference type="SAM" id="MobiDB-lite"/>
    </source>
</evidence>
<dbReference type="Gene3D" id="6.10.140.910">
    <property type="match status" value="1"/>
</dbReference>
<reference evidence="3" key="1">
    <citation type="submission" date="2023-10" db="EMBL/GenBank/DDBJ databases">
        <authorList>
            <person name="Chen Y."/>
            <person name="Shah S."/>
            <person name="Dougan E. K."/>
            <person name="Thang M."/>
            <person name="Chan C."/>
        </authorList>
    </citation>
    <scope>NUCLEOTIDE SEQUENCE [LARGE SCALE GENOMIC DNA]</scope>
</reference>
<organism evidence="3 4">
    <name type="scientific">Prorocentrum cordatum</name>
    <dbReference type="NCBI Taxonomy" id="2364126"/>
    <lineage>
        <taxon>Eukaryota</taxon>
        <taxon>Sar</taxon>
        <taxon>Alveolata</taxon>
        <taxon>Dinophyceae</taxon>
        <taxon>Prorocentrales</taxon>
        <taxon>Prorocentraceae</taxon>
        <taxon>Prorocentrum</taxon>
    </lineage>
</organism>
<feature type="coiled-coil region" evidence="1">
    <location>
        <begin position="136"/>
        <end position="184"/>
    </location>
</feature>
<feature type="compositionally biased region" description="Acidic residues" evidence="2">
    <location>
        <begin position="261"/>
        <end position="274"/>
    </location>
</feature>
<feature type="non-terminal residue" evidence="3">
    <location>
        <position position="1"/>
    </location>
</feature>
<protein>
    <submittedName>
        <fullName evidence="3">Uncharacterized protein</fullName>
    </submittedName>
</protein>
<proteinExistence type="predicted"/>
<comment type="caution">
    <text evidence="3">The sequence shown here is derived from an EMBL/GenBank/DDBJ whole genome shotgun (WGS) entry which is preliminary data.</text>
</comment>
<dbReference type="Proteomes" id="UP001189429">
    <property type="component" value="Unassembled WGS sequence"/>
</dbReference>
<evidence type="ECO:0000256" key="1">
    <source>
        <dbReference type="SAM" id="Coils"/>
    </source>
</evidence>
<keyword evidence="1" id="KW-0175">Coiled coil</keyword>
<evidence type="ECO:0000313" key="3">
    <source>
        <dbReference type="EMBL" id="CAK0831069.1"/>
    </source>
</evidence>
<feature type="region of interest" description="Disordered" evidence="2">
    <location>
        <begin position="1"/>
        <end position="36"/>
    </location>
</feature>